<name>A0A163A1K6_9FLAO</name>
<dbReference type="SUPFAM" id="SSF50129">
    <property type="entry name" value="GroES-like"/>
    <property type="match status" value="1"/>
</dbReference>
<proteinExistence type="predicted"/>
<feature type="domain" description="Alcohol dehydrogenase-like C-terminal" evidence="2">
    <location>
        <begin position="172"/>
        <end position="299"/>
    </location>
</feature>
<evidence type="ECO:0000313" key="4">
    <source>
        <dbReference type="EMBL" id="KZS40199.1"/>
    </source>
</evidence>
<dbReference type="Pfam" id="PF08240">
    <property type="entry name" value="ADH_N"/>
    <property type="match status" value="1"/>
</dbReference>
<dbReference type="CDD" id="cd08261">
    <property type="entry name" value="Zn_ADH7"/>
    <property type="match status" value="1"/>
</dbReference>
<dbReference type="InterPro" id="IPR050129">
    <property type="entry name" value="Zn_alcohol_dh"/>
</dbReference>
<dbReference type="RefSeq" id="WP_066314705.1">
    <property type="nucleotide sequence ID" value="NZ_LQRT01000014.1"/>
</dbReference>
<keyword evidence="1" id="KW-0560">Oxidoreductase</keyword>
<dbReference type="Gene3D" id="3.40.50.720">
    <property type="entry name" value="NAD(P)-binding Rossmann-like Domain"/>
    <property type="match status" value="1"/>
</dbReference>
<feature type="domain" description="Alcohol dehydrogenase-like N-terminal" evidence="3">
    <location>
        <begin position="26"/>
        <end position="132"/>
    </location>
</feature>
<dbReference type="GO" id="GO:0016491">
    <property type="term" value="F:oxidoreductase activity"/>
    <property type="evidence" value="ECO:0007669"/>
    <property type="project" value="UniProtKB-KW"/>
</dbReference>
<dbReference type="InterPro" id="IPR011032">
    <property type="entry name" value="GroES-like_sf"/>
</dbReference>
<dbReference type="SUPFAM" id="SSF51735">
    <property type="entry name" value="NAD(P)-binding Rossmann-fold domains"/>
    <property type="match status" value="1"/>
</dbReference>
<dbReference type="STRING" id="1642818.AWE51_24905"/>
<dbReference type="Gene3D" id="3.90.180.10">
    <property type="entry name" value="Medium-chain alcohol dehydrogenases, catalytic domain"/>
    <property type="match status" value="1"/>
</dbReference>
<keyword evidence="5" id="KW-1185">Reference proteome</keyword>
<dbReference type="PANTHER" id="PTHR43401">
    <property type="entry name" value="L-THREONINE 3-DEHYDROGENASE"/>
    <property type="match status" value="1"/>
</dbReference>
<gene>
    <name evidence="4" type="ORF">AWE51_24905</name>
</gene>
<sequence>MEVIRLKAPGVWEKYKTQKPTETLEPHEVLVKVNKIGVCGTDLHAFKGKQPFFEYPRVLGHELAVKVIATGEHVSNVKVNDNCSLEPYYNEEIGQAVRRGKTNCGEHLRVLGVHVDGGMQEYLKIPAKFLHPSDTLSNDQLALIEPLAIGCHAIDRARIQHDDIVLVIGAGPIGLGTIQFAQLTGARVLVMDIDTHKLNKAKEITGIHDTILVSDHIEKDIMQILNGDLPTVVLDATGNPTSMLNTFKYVAAGGTIVFIGLFQGDVVFNDPYFHKKELTLMASRAALSSDFSRIIRLIEAGKINPETYITHRIKFEEVPETFEKLYEYGGDLVKAIIEF</sequence>
<dbReference type="AlphaFoldDB" id="A0A163A1K6"/>
<evidence type="ECO:0000256" key="1">
    <source>
        <dbReference type="ARBA" id="ARBA00023002"/>
    </source>
</evidence>
<evidence type="ECO:0000259" key="2">
    <source>
        <dbReference type="Pfam" id="PF00107"/>
    </source>
</evidence>
<dbReference type="InterPro" id="IPR036291">
    <property type="entry name" value="NAD(P)-bd_dom_sf"/>
</dbReference>
<dbReference type="InterPro" id="IPR013154">
    <property type="entry name" value="ADH-like_N"/>
</dbReference>
<dbReference type="Pfam" id="PF00107">
    <property type="entry name" value="ADH_zinc_N"/>
    <property type="match status" value="1"/>
</dbReference>
<organism evidence="4 5">
    <name type="scientific">Aquimarina aggregata</name>
    <dbReference type="NCBI Taxonomy" id="1642818"/>
    <lineage>
        <taxon>Bacteria</taxon>
        <taxon>Pseudomonadati</taxon>
        <taxon>Bacteroidota</taxon>
        <taxon>Flavobacteriia</taxon>
        <taxon>Flavobacteriales</taxon>
        <taxon>Flavobacteriaceae</taxon>
        <taxon>Aquimarina</taxon>
    </lineage>
</organism>
<dbReference type="InterPro" id="IPR013149">
    <property type="entry name" value="ADH-like_C"/>
</dbReference>
<dbReference type="EMBL" id="LQRT01000014">
    <property type="protein sequence ID" value="KZS40199.1"/>
    <property type="molecule type" value="Genomic_DNA"/>
</dbReference>
<dbReference type="PANTHER" id="PTHR43401:SF3">
    <property type="entry name" value="L-GALACTONATE-5-DEHYDROGENASE"/>
    <property type="match status" value="1"/>
</dbReference>
<evidence type="ECO:0000313" key="5">
    <source>
        <dbReference type="Proteomes" id="UP000076715"/>
    </source>
</evidence>
<evidence type="ECO:0000259" key="3">
    <source>
        <dbReference type="Pfam" id="PF08240"/>
    </source>
</evidence>
<protein>
    <submittedName>
        <fullName evidence="4">L-iditol 2-dehydrogenase</fullName>
    </submittedName>
</protein>
<reference evidence="4 5" key="1">
    <citation type="submission" date="2016-01" db="EMBL/GenBank/DDBJ databases">
        <title>The draft genome sequence of Aquimarina sp. RZW4-3-2.</title>
        <authorList>
            <person name="Wang Y."/>
        </authorList>
    </citation>
    <scope>NUCLEOTIDE SEQUENCE [LARGE SCALE GENOMIC DNA]</scope>
    <source>
        <strain evidence="4 5">RZW4-3-2</strain>
    </source>
</reference>
<accession>A0A163A1K6</accession>
<comment type="caution">
    <text evidence="4">The sequence shown here is derived from an EMBL/GenBank/DDBJ whole genome shotgun (WGS) entry which is preliminary data.</text>
</comment>
<dbReference type="OrthoDB" id="9787435at2"/>
<dbReference type="Proteomes" id="UP000076715">
    <property type="component" value="Unassembled WGS sequence"/>
</dbReference>